<evidence type="ECO:0000313" key="1">
    <source>
        <dbReference type="EMBL" id="TGL61165.1"/>
    </source>
</evidence>
<dbReference type="AlphaFoldDB" id="A0A4V3JRP9"/>
<dbReference type="OrthoDB" id="513187at2"/>
<name>A0A4V3JRP9_9LEPT</name>
<evidence type="ECO:0000313" key="2">
    <source>
        <dbReference type="Proteomes" id="UP000297762"/>
    </source>
</evidence>
<keyword evidence="2" id="KW-1185">Reference proteome</keyword>
<reference evidence="1" key="1">
    <citation type="journal article" date="2019" name="PLoS Negl. Trop. Dis.">
        <title>Revisiting the worldwide diversity of Leptospira species in the environment.</title>
        <authorList>
            <person name="Vincent A.T."/>
            <person name="Schiettekatte O."/>
            <person name="Bourhy P."/>
            <person name="Veyrier F.J."/>
            <person name="Picardeau M."/>
        </authorList>
    </citation>
    <scope>NUCLEOTIDE SEQUENCE [LARGE SCALE GENOMIC DNA]</scope>
    <source>
        <strain evidence="1">201702455</strain>
    </source>
</reference>
<sequence>MSNNEKNLRKVDSPEVHKKITINATIKGTKRISQFELKERSQIKKALDKKDLLAKPTFDLPLQLDESRADHEGEWTWGTHRNWEKPGDSLEIIKAFRQNYVNKLWKEIFAEKYNYKKGTRQKHIYYPINKLCKEARQRLTELENDDFEEIFRFRLMGKFRFFGFTCGDMFIAIWHDPLHKIYPIVD</sequence>
<dbReference type="Proteomes" id="UP000297762">
    <property type="component" value="Unassembled WGS sequence"/>
</dbReference>
<proteinExistence type="predicted"/>
<gene>
    <name evidence="1" type="ORF">EHQ64_11140</name>
</gene>
<accession>A0A4V3JRP9</accession>
<protein>
    <submittedName>
        <fullName evidence="1">Uncharacterized protein</fullName>
    </submittedName>
</protein>
<dbReference type="RefSeq" id="WP_135649569.1">
    <property type="nucleotide sequence ID" value="NZ_RQGF01000027.1"/>
</dbReference>
<comment type="caution">
    <text evidence="1">The sequence shown here is derived from an EMBL/GenBank/DDBJ whole genome shotgun (WGS) entry which is preliminary data.</text>
</comment>
<dbReference type="EMBL" id="RQGF01000027">
    <property type="protein sequence ID" value="TGL61165.1"/>
    <property type="molecule type" value="Genomic_DNA"/>
</dbReference>
<organism evidence="1 2">
    <name type="scientific">Leptospira sarikeiensis</name>
    <dbReference type="NCBI Taxonomy" id="2484943"/>
    <lineage>
        <taxon>Bacteria</taxon>
        <taxon>Pseudomonadati</taxon>
        <taxon>Spirochaetota</taxon>
        <taxon>Spirochaetia</taxon>
        <taxon>Leptospirales</taxon>
        <taxon>Leptospiraceae</taxon>
        <taxon>Leptospira</taxon>
    </lineage>
</organism>